<reference evidence="2" key="1">
    <citation type="journal article" date="2020" name="Stud. Mycol.">
        <title>101 Dothideomycetes genomes: a test case for predicting lifestyles and emergence of pathogens.</title>
        <authorList>
            <person name="Haridas S."/>
            <person name="Albert R."/>
            <person name="Binder M."/>
            <person name="Bloem J."/>
            <person name="Labutti K."/>
            <person name="Salamov A."/>
            <person name="Andreopoulos B."/>
            <person name="Baker S."/>
            <person name="Barry K."/>
            <person name="Bills G."/>
            <person name="Bluhm B."/>
            <person name="Cannon C."/>
            <person name="Castanera R."/>
            <person name="Culley D."/>
            <person name="Daum C."/>
            <person name="Ezra D."/>
            <person name="Gonzalez J."/>
            <person name="Henrissat B."/>
            <person name="Kuo A."/>
            <person name="Liang C."/>
            <person name="Lipzen A."/>
            <person name="Lutzoni F."/>
            <person name="Magnuson J."/>
            <person name="Mondo S."/>
            <person name="Nolan M."/>
            <person name="Ohm R."/>
            <person name="Pangilinan J."/>
            <person name="Park H.-J."/>
            <person name="Ramirez L."/>
            <person name="Alfaro M."/>
            <person name="Sun H."/>
            <person name="Tritt A."/>
            <person name="Yoshinaga Y."/>
            <person name="Zwiers L.-H."/>
            <person name="Turgeon B."/>
            <person name="Goodwin S."/>
            <person name="Spatafora J."/>
            <person name="Crous P."/>
            <person name="Grigoriev I."/>
        </authorList>
    </citation>
    <scope>NUCLEOTIDE SEQUENCE</scope>
    <source>
        <strain evidence="2">CBS 125425</strain>
    </source>
</reference>
<dbReference type="AlphaFoldDB" id="A0A9P4UVA8"/>
<protein>
    <submittedName>
        <fullName evidence="2">Uncharacterized protein</fullName>
    </submittedName>
</protein>
<dbReference type="OrthoDB" id="3737666at2759"/>
<sequence>MPMDTGPTRPKPPEALVLPSSPDILAGPATKPASVDNINMDTEEEIASPTPTAPLITLLEPITLPLKRPAVAIPSFLQNTRKAPSKNHFGFTALPSSTKTPLANTAKEALQIAQNLVVQACNLTTAPEEQTKLLDLLEVFRDFTEMEDSTSMASLP</sequence>
<dbReference type="Proteomes" id="UP000799444">
    <property type="component" value="Unassembled WGS sequence"/>
</dbReference>
<evidence type="ECO:0000256" key="1">
    <source>
        <dbReference type="SAM" id="MobiDB-lite"/>
    </source>
</evidence>
<proteinExistence type="predicted"/>
<organism evidence="2 3">
    <name type="scientific">Polyplosphaeria fusca</name>
    <dbReference type="NCBI Taxonomy" id="682080"/>
    <lineage>
        <taxon>Eukaryota</taxon>
        <taxon>Fungi</taxon>
        <taxon>Dikarya</taxon>
        <taxon>Ascomycota</taxon>
        <taxon>Pezizomycotina</taxon>
        <taxon>Dothideomycetes</taxon>
        <taxon>Pleosporomycetidae</taxon>
        <taxon>Pleosporales</taxon>
        <taxon>Tetraplosphaeriaceae</taxon>
        <taxon>Polyplosphaeria</taxon>
    </lineage>
</organism>
<name>A0A9P4UVA8_9PLEO</name>
<evidence type="ECO:0000313" key="3">
    <source>
        <dbReference type="Proteomes" id="UP000799444"/>
    </source>
</evidence>
<comment type="caution">
    <text evidence="2">The sequence shown here is derived from an EMBL/GenBank/DDBJ whole genome shotgun (WGS) entry which is preliminary data.</text>
</comment>
<dbReference type="EMBL" id="ML996413">
    <property type="protein sequence ID" value="KAF2726661.1"/>
    <property type="molecule type" value="Genomic_DNA"/>
</dbReference>
<keyword evidence="3" id="KW-1185">Reference proteome</keyword>
<gene>
    <name evidence="2" type="ORF">EJ04DRAFT_571066</name>
</gene>
<feature type="region of interest" description="Disordered" evidence="1">
    <location>
        <begin position="1"/>
        <end position="33"/>
    </location>
</feature>
<accession>A0A9P4UVA8</accession>
<evidence type="ECO:0000313" key="2">
    <source>
        <dbReference type="EMBL" id="KAF2726661.1"/>
    </source>
</evidence>